<evidence type="ECO:0000313" key="2">
    <source>
        <dbReference type="EMBL" id="GGW37417.1"/>
    </source>
</evidence>
<keyword evidence="3" id="KW-1185">Reference proteome</keyword>
<keyword evidence="1" id="KW-0472">Membrane</keyword>
<name>A0A918IXX9_9RHOB</name>
<keyword evidence="1" id="KW-1133">Transmembrane helix</keyword>
<comment type="caution">
    <text evidence="2">The sequence shown here is derived from an EMBL/GenBank/DDBJ whole genome shotgun (WGS) entry which is preliminary data.</text>
</comment>
<reference evidence="2" key="1">
    <citation type="journal article" date="2014" name="Int. J. Syst. Evol. Microbiol.">
        <title>Complete genome sequence of Corynebacterium casei LMG S-19264T (=DSM 44701T), isolated from a smear-ripened cheese.</title>
        <authorList>
            <consortium name="US DOE Joint Genome Institute (JGI-PGF)"/>
            <person name="Walter F."/>
            <person name="Albersmeier A."/>
            <person name="Kalinowski J."/>
            <person name="Ruckert C."/>
        </authorList>
    </citation>
    <scope>NUCLEOTIDE SEQUENCE</scope>
    <source>
        <strain evidence="2">KCTC 23714</strain>
    </source>
</reference>
<keyword evidence="1" id="KW-0812">Transmembrane</keyword>
<accession>A0A918IXX9</accession>
<protein>
    <submittedName>
        <fullName evidence="2">Uncharacterized protein</fullName>
    </submittedName>
</protein>
<gene>
    <name evidence="2" type="ORF">GCM10011452_27270</name>
</gene>
<dbReference type="EMBL" id="BMYQ01000009">
    <property type="protein sequence ID" value="GGW37417.1"/>
    <property type="molecule type" value="Genomic_DNA"/>
</dbReference>
<reference evidence="2" key="2">
    <citation type="submission" date="2020-09" db="EMBL/GenBank/DDBJ databases">
        <authorList>
            <person name="Sun Q."/>
            <person name="Kim S."/>
        </authorList>
    </citation>
    <scope>NUCLEOTIDE SEQUENCE</scope>
    <source>
        <strain evidence="2">KCTC 23714</strain>
    </source>
</reference>
<evidence type="ECO:0000313" key="3">
    <source>
        <dbReference type="Proteomes" id="UP000628984"/>
    </source>
</evidence>
<evidence type="ECO:0000256" key="1">
    <source>
        <dbReference type="SAM" id="Phobius"/>
    </source>
</evidence>
<sequence>MRSTALTQFAKLESTGLWREAPELQRREVIVSVGEASLTISDPRSESALSHWSLPAVERLNPGELPALFAPGRDALETLEIDDQLMIQSLDKVRAALAAARPKPGRLRGSLLLAGTLSVLVLAIAFIPGALVDHTASMAPPATRLAVGRLALNDLSLVAGAPCSDPSGQAALGRLSTRLFGPGAPQLVVLRDGSAQTLHLPGNILTLHRSLIENANGPEIAAGYILAEAERAAQADPLKPLLRYAGLRATFGLLTTGRLDPDAVTGYGRDLLLAPASVVEAEPLLKRFAAAGLPSTPFARAVDPTGETTLPLIEADPMAEGEITPLLSDGDWISLQAICAD</sequence>
<dbReference type="AlphaFoldDB" id="A0A918IXX9"/>
<organism evidence="2 3">
    <name type="scientific">Gemmobacter lanyuensis</name>
    <dbReference type="NCBI Taxonomy" id="1054497"/>
    <lineage>
        <taxon>Bacteria</taxon>
        <taxon>Pseudomonadati</taxon>
        <taxon>Pseudomonadota</taxon>
        <taxon>Alphaproteobacteria</taxon>
        <taxon>Rhodobacterales</taxon>
        <taxon>Paracoccaceae</taxon>
        <taxon>Gemmobacter</taxon>
    </lineage>
</organism>
<dbReference type="Proteomes" id="UP000628984">
    <property type="component" value="Unassembled WGS sequence"/>
</dbReference>
<proteinExistence type="predicted"/>
<dbReference type="RefSeq" id="WP_189634437.1">
    <property type="nucleotide sequence ID" value="NZ_BMYQ01000009.1"/>
</dbReference>
<feature type="transmembrane region" description="Helical" evidence="1">
    <location>
        <begin position="111"/>
        <end position="131"/>
    </location>
</feature>